<gene>
    <name evidence="9" type="ORF">NK662_04360</name>
</gene>
<feature type="domain" description="Major facilitator superfamily (MFS) profile" evidence="8">
    <location>
        <begin position="111"/>
        <end position="483"/>
    </location>
</feature>
<keyword evidence="10" id="KW-1185">Reference proteome</keyword>
<keyword evidence="5 7" id="KW-1133">Transmembrane helix</keyword>
<proteinExistence type="predicted"/>
<evidence type="ECO:0000256" key="5">
    <source>
        <dbReference type="ARBA" id="ARBA00022989"/>
    </source>
</evidence>
<evidence type="ECO:0000256" key="2">
    <source>
        <dbReference type="ARBA" id="ARBA00022448"/>
    </source>
</evidence>
<reference evidence="9" key="1">
    <citation type="submission" date="2022-07" db="EMBL/GenBank/DDBJ databases">
        <authorList>
            <person name="Li W.-J."/>
            <person name="Deng Q.-Q."/>
        </authorList>
    </citation>
    <scope>NUCLEOTIDE SEQUENCE</scope>
    <source>
        <strain evidence="9">SYSU M60031</strain>
    </source>
</reference>
<evidence type="ECO:0000256" key="3">
    <source>
        <dbReference type="ARBA" id="ARBA00022475"/>
    </source>
</evidence>
<dbReference type="GO" id="GO:0005886">
    <property type="term" value="C:plasma membrane"/>
    <property type="evidence" value="ECO:0007669"/>
    <property type="project" value="UniProtKB-SubCell"/>
</dbReference>
<keyword evidence="4 7" id="KW-0812">Transmembrane</keyword>
<comment type="caution">
    <text evidence="9">The sequence shown here is derived from an EMBL/GenBank/DDBJ whole genome shotgun (WGS) entry which is preliminary data.</text>
</comment>
<dbReference type="AlphaFoldDB" id="A0AA41X367"/>
<dbReference type="Pfam" id="PF07690">
    <property type="entry name" value="MFS_1"/>
    <property type="match status" value="2"/>
</dbReference>
<evidence type="ECO:0000256" key="6">
    <source>
        <dbReference type="ARBA" id="ARBA00023136"/>
    </source>
</evidence>
<dbReference type="InterPro" id="IPR011701">
    <property type="entry name" value="MFS"/>
</dbReference>
<keyword evidence="2" id="KW-0813">Transport</keyword>
<feature type="transmembrane region" description="Helical" evidence="7">
    <location>
        <begin position="172"/>
        <end position="194"/>
    </location>
</feature>
<evidence type="ECO:0000313" key="9">
    <source>
        <dbReference type="EMBL" id="MCP8967772.1"/>
    </source>
</evidence>
<name>A0AA41X367_9BACI</name>
<dbReference type="InterPro" id="IPR020846">
    <property type="entry name" value="MFS_dom"/>
</dbReference>
<feature type="transmembrane region" description="Helical" evidence="7">
    <location>
        <begin position="340"/>
        <end position="359"/>
    </location>
</feature>
<evidence type="ECO:0000259" key="8">
    <source>
        <dbReference type="PROSITE" id="PS50850"/>
    </source>
</evidence>
<organism evidence="9 10">
    <name type="scientific">Ectobacillus ponti</name>
    <dbReference type="NCBI Taxonomy" id="2961894"/>
    <lineage>
        <taxon>Bacteria</taxon>
        <taxon>Bacillati</taxon>
        <taxon>Bacillota</taxon>
        <taxon>Bacilli</taxon>
        <taxon>Bacillales</taxon>
        <taxon>Bacillaceae</taxon>
        <taxon>Ectobacillus</taxon>
    </lineage>
</organism>
<dbReference type="InterPro" id="IPR023845">
    <property type="entry name" value="DUF3817_TM"/>
</dbReference>
<dbReference type="InterPro" id="IPR036259">
    <property type="entry name" value="MFS_trans_sf"/>
</dbReference>
<feature type="transmembrane region" description="Helical" evidence="7">
    <location>
        <begin position="74"/>
        <end position="93"/>
    </location>
</feature>
<feature type="transmembrane region" description="Helical" evidence="7">
    <location>
        <begin position="13"/>
        <end position="31"/>
    </location>
</feature>
<feature type="transmembrane region" description="Helical" evidence="7">
    <location>
        <begin position="113"/>
        <end position="130"/>
    </location>
</feature>
<protein>
    <submittedName>
        <fullName evidence="9">MFS transporter</fullName>
    </submittedName>
</protein>
<feature type="transmembrane region" description="Helical" evidence="7">
    <location>
        <begin position="43"/>
        <end position="68"/>
    </location>
</feature>
<dbReference type="PROSITE" id="PS50850">
    <property type="entry name" value="MFS"/>
    <property type="match status" value="1"/>
</dbReference>
<dbReference type="GO" id="GO:0022857">
    <property type="term" value="F:transmembrane transporter activity"/>
    <property type="evidence" value="ECO:0007669"/>
    <property type="project" value="InterPro"/>
</dbReference>
<dbReference type="EMBL" id="JANCLT010000002">
    <property type="protein sequence ID" value="MCP8967772.1"/>
    <property type="molecule type" value="Genomic_DNA"/>
</dbReference>
<dbReference type="RefSeq" id="WP_254757688.1">
    <property type="nucleotide sequence ID" value="NZ_JANCLT010000002.1"/>
</dbReference>
<feature type="transmembrane region" description="Helical" evidence="7">
    <location>
        <begin position="396"/>
        <end position="419"/>
    </location>
</feature>
<dbReference type="NCBIfam" id="TIGR03954">
    <property type="entry name" value="integ_memb_HG"/>
    <property type="match status" value="1"/>
</dbReference>
<keyword evidence="6 7" id="KW-0472">Membrane</keyword>
<evidence type="ECO:0000256" key="7">
    <source>
        <dbReference type="SAM" id="Phobius"/>
    </source>
</evidence>
<feature type="transmembrane region" description="Helical" evidence="7">
    <location>
        <begin position="206"/>
        <end position="225"/>
    </location>
</feature>
<dbReference type="InterPro" id="IPR050171">
    <property type="entry name" value="MFS_Transporters"/>
</dbReference>
<feature type="transmembrane region" description="Helical" evidence="7">
    <location>
        <begin position="371"/>
        <end position="390"/>
    </location>
</feature>
<dbReference type="PANTHER" id="PTHR23517">
    <property type="entry name" value="RESISTANCE PROTEIN MDTM, PUTATIVE-RELATED-RELATED"/>
    <property type="match status" value="1"/>
</dbReference>
<dbReference type="PANTHER" id="PTHR23517:SF3">
    <property type="entry name" value="INTEGRAL MEMBRANE TRANSPORT PROTEIN"/>
    <property type="match status" value="1"/>
</dbReference>
<dbReference type="Gene3D" id="1.20.1250.20">
    <property type="entry name" value="MFS general substrate transporter like domains"/>
    <property type="match status" value="2"/>
</dbReference>
<feature type="transmembrane region" description="Helical" evidence="7">
    <location>
        <begin position="262"/>
        <end position="285"/>
    </location>
</feature>
<feature type="transmembrane region" description="Helical" evidence="7">
    <location>
        <begin position="136"/>
        <end position="160"/>
    </location>
</feature>
<dbReference type="CDD" id="cd17325">
    <property type="entry name" value="MFS_MdtG_SLC18_like"/>
    <property type="match status" value="1"/>
</dbReference>
<dbReference type="SUPFAM" id="SSF103473">
    <property type="entry name" value="MFS general substrate transporter"/>
    <property type="match status" value="1"/>
</dbReference>
<dbReference type="Proteomes" id="UP001156102">
    <property type="component" value="Unassembled WGS sequence"/>
</dbReference>
<feature type="transmembrane region" description="Helical" evidence="7">
    <location>
        <begin position="237"/>
        <end position="256"/>
    </location>
</feature>
<feature type="transmembrane region" description="Helical" evidence="7">
    <location>
        <begin position="459"/>
        <end position="478"/>
    </location>
</feature>
<comment type="subcellular location">
    <subcellularLocation>
        <location evidence="1">Cell membrane</location>
        <topology evidence="1">Multi-pass membrane protein</topology>
    </subcellularLocation>
</comment>
<evidence type="ECO:0000256" key="1">
    <source>
        <dbReference type="ARBA" id="ARBA00004651"/>
    </source>
</evidence>
<feature type="transmembrane region" description="Helical" evidence="7">
    <location>
        <begin position="431"/>
        <end position="453"/>
    </location>
</feature>
<feature type="transmembrane region" description="Helical" evidence="7">
    <location>
        <begin position="306"/>
        <end position="328"/>
    </location>
</feature>
<sequence>MQAARFLPSPVRLLHWSGIADGISLLVLLGIAMPLKYMAGYPLAVTIAGSVHGGIFILYALAIVYAQARLQWHIKWSFFAGLVAFIPFGNFVYDRILKKHQHAFTVKPIPQRWLIYAIVLFTFIDLFTQLPVMSTFATSVGATVMVAGFIVGMYSLTNTFGNVLSGILTDRYGAFIVLSAGLLTTSLALSSYALVTNVAGLMLVRFIHGFFGGLIVPAAFTYLANETRDDQQGSQNALTGFFVGIAAIIGPAYSGIMASRTSVPFVFLTVAGFGLLLFLLTMFGLQKRRTAAVKESRNQGLVLNKGVLQAFAGAFFLMFSQGALAYLLPLHVAELGYSPRLSGTLLSTFGLVAVLLFALPTNRLFDRLSPLASFAIGLGSMGISQILIGQAVQEGLLYACLAFYGVGFAFLFPAINLLLIGATTLETRGKAYGYFYAFFSVGVVAGSSGLGLLTVPLPMQFLVTGIILLSCVGAVFFLNKQQAVKQESQYQR</sequence>
<dbReference type="Pfam" id="PF12823">
    <property type="entry name" value="DUF3817"/>
    <property type="match status" value="1"/>
</dbReference>
<accession>A0AA41X367</accession>
<evidence type="ECO:0000256" key="4">
    <source>
        <dbReference type="ARBA" id="ARBA00022692"/>
    </source>
</evidence>
<evidence type="ECO:0000313" key="10">
    <source>
        <dbReference type="Proteomes" id="UP001156102"/>
    </source>
</evidence>
<keyword evidence="3" id="KW-1003">Cell membrane</keyword>